<feature type="domain" description="Transposase IS701-like DDE" evidence="1">
    <location>
        <begin position="24"/>
        <end position="294"/>
    </location>
</feature>
<keyword evidence="3" id="KW-1185">Reference proteome</keyword>
<gene>
    <name evidence="2" type="ORF">JQN83_31935</name>
</gene>
<evidence type="ECO:0000259" key="1">
    <source>
        <dbReference type="Pfam" id="PF13546"/>
    </source>
</evidence>
<proteinExistence type="predicted"/>
<dbReference type="SUPFAM" id="SSF53098">
    <property type="entry name" value="Ribonuclease H-like"/>
    <property type="match status" value="1"/>
</dbReference>
<organism evidence="2 3">
    <name type="scientific">Micromonospora antibiotica</name>
    <dbReference type="NCBI Taxonomy" id="2807623"/>
    <lineage>
        <taxon>Bacteria</taxon>
        <taxon>Bacillati</taxon>
        <taxon>Actinomycetota</taxon>
        <taxon>Actinomycetes</taxon>
        <taxon>Micromonosporales</taxon>
        <taxon>Micromonosporaceae</taxon>
        <taxon>Micromonospora</taxon>
    </lineage>
</organism>
<dbReference type="InterPro" id="IPR038721">
    <property type="entry name" value="IS701-like_DDE_dom"/>
</dbReference>
<name>A0ABS3VIE5_9ACTN</name>
<dbReference type="PANTHER" id="PTHR33627">
    <property type="entry name" value="TRANSPOSASE"/>
    <property type="match status" value="1"/>
</dbReference>
<dbReference type="Proteomes" id="UP000671399">
    <property type="component" value="Unassembled WGS sequence"/>
</dbReference>
<evidence type="ECO:0000313" key="2">
    <source>
        <dbReference type="EMBL" id="MBO4165372.1"/>
    </source>
</evidence>
<accession>A0ABS3VIE5</accession>
<evidence type="ECO:0000313" key="3">
    <source>
        <dbReference type="Proteomes" id="UP000671399"/>
    </source>
</evidence>
<dbReference type="Pfam" id="PF13546">
    <property type="entry name" value="DDE_5"/>
    <property type="match status" value="1"/>
</dbReference>
<dbReference type="PANTHER" id="PTHR33627:SF1">
    <property type="entry name" value="TRANSPOSASE"/>
    <property type="match status" value="1"/>
</dbReference>
<dbReference type="InterPro" id="IPR012337">
    <property type="entry name" value="RNaseH-like_sf"/>
</dbReference>
<protein>
    <submittedName>
        <fullName evidence="2">IS701 family transposase</fullName>
    </submittedName>
</protein>
<comment type="caution">
    <text evidence="2">The sequence shown here is derived from an EMBL/GenBank/DDBJ whole genome shotgun (WGS) entry which is preliminary data.</text>
</comment>
<dbReference type="EMBL" id="JAGFWR010000041">
    <property type="protein sequence ID" value="MBO4165372.1"/>
    <property type="molecule type" value="Genomic_DNA"/>
</dbReference>
<dbReference type="NCBIfam" id="NF033540">
    <property type="entry name" value="transpos_IS701"/>
    <property type="match status" value="1"/>
</dbReference>
<sequence length="413" mass="46193">MTPDELSVVRQRLEAFAADVFIPLVRSDQRAKGETYLRGLLLDGRRKSMQPMADRLGVDHQGLQQFVTASTWDTGAVRMRLARRAVDVVAPVAWVVDDTGFPKDGKGSPGVARQYSGTLGKVANCQIGVSVHAVTDTASCPLDWRLFLPTSWDDQAVDEADRPDVLARRARCAIPDDEHHRPKWSMVVEMLDELAEHGLRPPLLAADAGYGDNSQFRSALDERSIDYIMQVKGDALAHTSDVQPVARVWSGRGRPPTRTDPRYPKTAVSLVEHIRAAGRANVETITWRDGSKGTMNSQFIFLRVRPAGHRVARDTDGTLPERWLIAQWPDDQPEPVKYWLSSLPATTSHADLIRYGKIRWRIEHDYRELKTGLGLDHFEGRSFIGWHRHVTLATAAHLFITELRLDPKAAAPA</sequence>
<dbReference type="RefSeq" id="WP_208570874.1">
    <property type="nucleotide sequence ID" value="NZ_JAGFWR010000041.1"/>
</dbReference>
<reference evidence="2 3" key="1">
    <citation type="submission" date="2021-03" db="EMBL/GenBank/DDBJ databases">
        <authorList>
            <person name="Lee D.-H."/>
        </authorList>
    </citation>
    <scope>NUCLEOTIDE SEQUENCE [LARGE SCALE GENOMIC DNA]</scope>
    <source>
        <strain evidence="2 3">MMS20-R2-23</strain>
    </source>
</reference>
<dbReference type="InterPro" id="IPR039365">
    <property type="entry name" value="IS701-like"/>
</dbReference>